<dbReference type="Proteomes" id="UP000295063">
    <property type="component" value="Unassembled WGS sequence"/>
</dbReference>
<dbReference type="EMBL" id="SLUI01000003">
    <property type="protein sequence ID" value="TCL38876.1"/>
    <property type="molecule type" value="Genomic_DNA"/>
</dbReference>
<keyword evidence="2" id="KW-1185">Reference proteome</keyword>
<gene>
    <name evidence="1" type="ORF">EV210_103360</name>
</gene>
<accession>A0A4R1Q0A8</accession>
<protein>
    <submittedName>
        <fullName evidence="1">Uncharacterized protein</fullName>
    </submittedName>
</protein>
<reference evidence="1 2" key="1">
    <citation type="submission" date="2019-03" db="EMBL/GenBank/DDBJ databases">
        <title>Genomic Encyclopedia of Type Strains, Phase IV (KMG-IV): sequencing the most valuable type-strain genomes for metagenomic binning, comparative biology and taxonomic classification.</title>
        <authorList>
            <person name="Goeker M."/>
        </authorList>
    </citation>
    <scope>NUCLEOTIDE SEQUENCE [LARGE SCALE GENOMIC DNA]</scope>
    <source>
        <strain evidence="1 2">DSM 15969</strain>
    </source>
</reference>
<evidence type="ECO:0000313" key="1">
    <source>
        <dbReference type="EMBL" id="TCL38876.1"/>
    </source>
</evidence>
<organism evidence="1 2">
    <name type="scientific">Anaerospora hongkongensis</name>
    <dbReference type="NCBI Taxonomy" id="244830"/>
    <lineage>
        <taxon>Bacteria</taxon>
        <taxon>Bacillati</taxon>
        <taxon>Bacillota</taxon>
        <taxon>Negativicutes</taxon>
        <taxon>Selenomonadales</taxon>
        <taxon>Sporomusaceae</taxon>
        <taxon>Anaerospora</taxon>
    </lineage>
</organism>
<comment type="caution">
    <text evidence="1">The sequence shown here is derived from an EMBL/GenBank/DDBJ whole genome shotgun (WGS) entry which is preliminary data.</text>
</comment>
<evidence type="ECO:0000313" key="2">
    <source>
        <dbReference type="Proteomes" id="UP000295063"/>
    </source>
</evidence>
<sequence>MMQVAAALTQRDGKILTARLPIGEAYGQTKKSEGSI</sequence>
<dbReference type="AlphaFoldDB" id="A0A4R1Q0A8"/>
<name>A0A4R1Q0A8_9FIRM</name>
<proteinExistence type="predicted"/>